<dbReference type="InterPro" id="IPR049299">
    <property type="entry name" value="Thio2_N"/>
</dbReference>
<keyword evidence="6" id="KW-0676">Redox-active center</keyword>
<gene>
    <name evidence="9" type="primary">trxC</name>
    <name evidence="9" type="ORF">JKL49_07130</name>
</gene>
<dbReference type="InterPro" id="IPR036249">
    <property type="entry name" value="Thioredoxin-like_sf"/>
</dbReference>
<dbReference type="GO" id="GO:0005829">
    <property type="term" value="C:cytosol"/>
    <property type="evidence" value="ECO:0007669"/>
    <property type="project" value="TreeGrafter"/>
</dbReference>
<evidence type="ECO:0000256" key="3">
    <source>
        <dbReference type="ARBA" id="ARBA00022723"/>
    </source>
</evidence>
<accession>A0A941CYX0</accession>
<sequence>MSVQIVCVHCDAINRLPQARDPKAGKCGKCHKALFDGHPAALTTARFRKHVANSGIPIIVDFWAAWCGPCKAMAPIFERAAAELEPRARFVKIDVDAEPQLSAQYGIKGIPALFVFQDGKIVANQAGLADINLLRRWVETHGAKAAA</sequence>
<keyword evidence="4" id="KW-0249">Electron transport</keyword>
<keyword evidence="5" id="KW-1015">Disulfide bond</keyword>
<feature type="domain" description="Thioredoxin" evidence="8">
    <location>
        <begin position="17"/>
        <end position="143"/>
    </location>
</feature>
<dbReference type="RefSeq" id="WP_215339353.1">
    <property type="nucleotide sequence ID" value="NZ_JAGSGD010000001.1"/>
</dbReference>
<dbReference type="Proteomes" id="UP000622580">
    <property type="component" value="Unassembled WGS sequence"/>
</dbReference>
<evidence type="ECO:0000259" key="8">
    <source>
        <dbReference type="PROSITE" id="PS51352"/>
    </source>
</evidence>
<dbReference type="SUPFAM" id="SSF52833">
    <property type="entry name" value="Thioredoxin-like"/>
    <property type="match status" value="1"/>
</dbReference>
<organism evidence="9 10">
    <name type="scientific">Phenylobacterium glaciei</name>
    <dbReference type="NCBI Taxonomy" id="2803784"/>
    <lineage>
        <taxon>Bacteria</taxon>
        <taxon>Pseudomonadati</taxon>
        <taxon>Pseudomonadota</taxon>
        <taxon>Alphaproteobacteria</taxon>
        <taxon>Caulobacterales</taxon>
        <taxon>Caulobacteraceae</taxon>
        <taxon>Phenylobacterium</taxon>
    </lineage>
</organism>
<dbReference type="Pfam" id="PF00085">
    <property type="entry name" value="Thioredoxin"/>
    <property type="match status" value="1"/>
</dbReference>
<dbReference type="FunFam" id="3.40.30.10:FF:000001">
    <property type="entry name" value="Thioredoxin"/>
    <property type="match status" value="1"/>
</dbReference>
<evidence type="ECO:0000256" key="5">
    <source>
        <dbReference type="ARBA" id="ARBA00023157"/>
    </source>
</evidence>
<proteinExistence type="inferred from homology"/>
<dbReference type="InterPro" id="IPR005746">
    <property type="entry name" value="Thioredoxin"/>
</dbReference>
<dbReference type="GO" id="GO:0015035">
    <property type="term" value="F:protein-disulfide reductase activity"/>
    <property type="evidence" value="ECO:0007669"/>
    <property type="project" value="UniProtKB-UniRule"/>
</dbReference>
<dbReference type="PRINTS" id="PR00421">
    <property type="entry name" value="THIOREDOXIN"/>
</dbReference>
<keyword evidence="10" id="KW-1185">Reference proteome</keyword>
<comment type="caution">
    <text evidence="9">The sequence shown here is derived from an EMBL/GenBank/DDBJ whole genome shotgun (WGS) entry which is preliminary data.</text>
</comment>
<evidence type="ECO:0000256" key="7">
    <source>
        <dbReference type="NCBIfam" id="TIGR01068"/>
    </source>
</evidence>
<dbReference type="CDD" id="cd02947">
    <property type="entry name" value="TRX_family"/>
    <property type="match status" value="1"/>
</dbReference>
<evidence type="ECO:0000256" key="1">
    <source>
        <dbReference type="ARBA" id="ARBA00008987"/>
    </source>
</evidence>
<dbReference type="NCBIfam" id="TIGR01068">
    <property type="entry name" value="thioredoxin"/>
    <property type="match status" value="1"/>
</dbReference>
<evidence type="ECO:0000313" key="9">
    <source>
        <dbReference type="EMBL" id="MBR7619160.1"/>
    </source>
</evidence>
<evidence type="ECO:0000256" key="6">
    <source>
        <dbReference type="ARBA" id="ARBA00023284"/>
    </source>
</evidence>
<dbReference type="EMBL" id="JAGSGD010000001">
    <property type="protein sequence ID" value="MBR7619160.1"/>
    <property type="molecule type" value="Genomic_DNA"/>
</dbReference>
<dbReference type="InterPro" id="IPR017937">
    <property type="entry name" value="Thioredoxin_CS"/>
</dbReference>
<dbReference type="PANTHER" id="PTHR45663:SF11">
    <property type="entry name" value="GEO12009P1"/>
    <property type="match status" value="1"/>
</dbReference>
<evidence type="ECO:0000256" key="2">
    <source>
        <dbReference type="ARBA" id="ARBA00022448"/>
    </source>
</evidence>
<evidence type="ECO:0000313" key="10">
    <source>
        <dbReference type="Proteomes" id="UP000622580"/>
    </source>
</evidence>
<dbReference type="PROSITE" id="PS00194">
    <property type="entry name" value="THIOREDOXIN_1"/>
    <property type="match status" value="1"/>
</dbReference>
<dbReference type="AlphaFoldDB" id="A0A941CYX0"/>
<dbReference type="GO" id="GO:0046872">
    <property type="term" value="F:metal ion binding"/>
    <property type="evidence" value="ECO:0007669"/>
    <property type="project" value="UniProtKB-KW"/>
</dbReference>
<reference evidence="9" key="1">
    <citation type="submission" date="2021-04" db="EMBL/GenBank/DDBJ databases">
        <title>Draft genome assembly of strain Phenylobacterium sp. 20VBR1 using MiniION and Illumina platforms.</title>
        <authorList>
            <person name="Thomas F.A."/>
            <person name="Krishnan K.P."/>
            <person name="Sinha R.K."/>
        </authorList>
    </citation>
    <scope>NUCLEOTIDE SEQUENCE</scope>
    <source>
        <strain evidence="9">20VBR1</strain>
    </source>
</reference>
<keyword evidence="2" id="KW-0813">Transport</keyword>
<dbReference type="PROSITE" id="PS51352">
    <property type="entry name" value="THIOREDOXIN_2"/>
    <property type="match status" value="1"/>
</dbReference>
<protein>
    <recommendedName>
        <fullName evidence="7">Thioredoxin</fullName>
    </recommendedName>
</protein>
<evidence type="ECO:0000256" key="4">
    <source>
        <dbReference type="ARBA" id="ARBA00022982"/>
    </source>
</evidence>
<dbReference type="InterPro" id="IPR013766">
    <property type="entry name" value="Thioredoxin_domain"/>
</dbReference>
<dbReference type="Gene3D" id="2.30.30.380">
    <property type="entry name" value="Zn-finger domain of Sec23/24"/>
    <property type="match status" value="1"/>
</dbReference>
<dbReference type="NCBIfam" id="NF008229">
    <property type="entry name" value="PRK10996.1"/>
    <property type="match status" value="1"/>
</dbReference>
<dbReference type="Gene3D" id="3.40.30.10">
    <property type="entry name" value="Glutaredoxin"/>
    <property type="match status" value="1"/>
</dbReference>
<comment type="similarity">
    <text evidence="1">Belongs to the thioredoxin family.</text>
</comment>
<name>A0A941CYX0_9CAUL</name>
<dbReference type="PANTHER" id="PTHR45663">
    <property type="entry name" value="GEO12009P1"/>
    <property type="match status" value="1"/>
</dbReference>
<dbReference type="GO" id="GO:0045454">
    <property type="term" value="P:cell redox homeostasis"/>
    <property type="evidence" value="ECO:0007669"/>
    <property type="project" value="TreeGrafter"/>
</dbReference>
<dbReference type="Pfam" id="PF21352">
    <property type="entry name" value="Zn_ribbon_Thio2"/>
    <property type="match status" value="1"/>
</dbReference>
<keyword evidence="3" id="KW-0479">Metal-binding</keyword>